<protein>
    <submittedName>
        <fullName evidence="1">Uncharacterized protein</fullName>
    </submittedName>
</protein>
<sequence length="135" mass="15514">MHTDSDLLLLQHLILVDLVPHTQPNPPDYISFSRTTQVVTLKTANIKDKLALLINTQPDKQLLRSDLYHYQRCLVALAGELQAYIAISKNMPLPEIFQEFTWANLYLLIYKLLTELLAHINEHFMPYVDDTAPGN</sequence>
<organism evidence="1 2">
    <name type="scientific">Chitinophaga defluvii</name>
    <dbReference type="NCBI Taxonomy" id="3163343"/>
    <lineage>
        <taxon>Bacteria</taxon>
        <taxon>Pseudomonadati</taxon>
        <taxon>Bacteroidota</taxon>
        <taxon>Chitinophagia</taxon>
        <taxon>Chitinophagales</taxon>
        <taxon>Chitinophagaceae</taxon>
        <taxon>Chitinophaga</taxon>
    </lineage>
</organism>
<reference evidence="1 2" key="1">
    <citation type="submission" date="2024-06" db="EMBL/GenBank/DDBJ databases">
        <title>Chitinophaga defluvii sp. nov., isolated from municipal sewage.</title>
        <authorList>
            <person name="Zhang L."/>
        </authorList>
    </citation>
    <scope>NUCLEOTIDE SEQUENCE [LARGE SCALE GENOMIC DNA]</scope>
    <source>
        <strain evidence="1 2">H8</strain>
    </source>
</reference>
<comment type="caution">
    <text evidence="1">The sequence shown here is derived from an EMBL/GenBank/DDBJ whole genome shotgun (WGS) entry which is preliminary data.</text>
</comment>
<proteinExistence type="predicted"/>
<accession>A0ABV2TAZ6</accession>
<name>A0ABV2TAZ6_9BACT</name>
<dbReference type="Proteomes" id="UP001549749">
    <property type="component" value="Unassembled WGS sequence"/>
</dbReference>
<evidence type="ECO:0000313" key="1">
    <source>
        <dbReference type="EMBL" id="MET7000206.1"/>
    </source>
</evidence>
<dbReference type="RefSeq" id="WP_354662766.1">
    <property type="nucleotide sequence ID" value="NZ_JBEXAC010000002.1"/>
</dbReference>
<evidence type="ECO:0000313" key="2">
    <source>
        <dbReference type="Proteomes" id="UP001549749"/>
    </source>
</evidence>
<gene>
    <name evidence="1" type="ORF">ABR189_22635</name>
</gene>
<keyword evidence="2" id="KW-1185">Reference proteome</keyword>
<dbReference type="EMBL" id="JBEXAC010000002">
    <property type="protein sequence ID" value="MET7000206.1"/>
    <property type="molecule type" value="Genomic_DNA"/>
</dbReference>